<comment type="caution">
    <text evidence="14">The sequence shown here is derived from an EMBL/GenBank/DDBJ whole genome shotgun (WGS) entry which is preliminary data.</text>
</comment>
<dbReference type="InterPro" id="IPR009061">
    <property type="entry name" value="DNA-bd_dom_put_sf"/>
</dbReference>
<dbReference type="Proteomes" id="UP000722121">
    <property type="component" value="Unassembled WGS sequence"/>
</dbReference>
<evidence type="ECO:0000256" key="4">
    <source>
        <dbReference type="ARBA" id="ARBA00022723"/>
    </source>
</evidence>
<dbReference type="GO" id="GO:0004826">
    <property type="term" value="F:phenylalanine-tRNA ligase activity"/>
    <property type="evidence" value="ECO:0007669"/>
    <property type="project" value="UniProtKB-EC"/>
</dbReference>
<feature type="domain" description="B5" evidence="13">
    <location>
        <begin position="289"/>
        <end position="365"/>
    </location>
</feature>
<dbReference type="InterPro" id="IPR020825">
    <property type="entry name" value="Phe-tRNA_synthase-like_B3/B4"/>
</dbReference>
<dbReference type="SUPFAM" id="SSF56037">
    <property type="entry name" value="PheT/TilS domain"/>
    <property type="match status" value="1"/>
</dbReference>
<evidence type="ECO:0000256" key="7">
    <source>
        <dbReference type="ARBA" id="ARBA00022842"/>
    </source>
</evidence>
<keyword evidence="8 11" id="KW-0648">Protein biosynthesis</keyword>
<keyword evidence="15" id="KW-1185">Reference proteome</keyword>
<dbReference type="InterPro" id="IPR045060">
    <property type="entry name" value="Phe-tRNA-ligase_IIc_bsu"/>
</dbReference>
<dbReference type="SMART" id="SM00873">
    <property type="entry name" value="B3_4"/>
    <property type="match status" value="1"/>
</dbReference>
<dbReference type="Gene3D" id="3.30.930.10">
    <property type="entry name" value="Bira Bifunctional Protein, Domain 2"/>
    <property type="match status" value="1"/>
</dbReference>
<dbReference type="InterPro" id="IPR005121">
    <property type="entry name" value="Fdx_antiC-bd"/>
</dbReference>
<dbReference type="PROSITE" id="PS51483">
    <property type="entry name" value="B5"/>
    <property type="match status" value="1"/>
</dbReference>
<keyword evidence="7 11" id="KW-0460">Magnesium</keyword>
<dbReference type="InterPro" id="IPR004532">
    <property type="entry name" value="Phe-tRNA-ligase_IIc_bsu_bact"/>
</dbReference>
<dbReference type="CDD" id="cd00769">
    <property type="entry name" value="PheRS_beta_core"/>
    <property type="match status" value="1"/>
</dbReference>
<keyword evidence="5 11" id="KW-0547">Nucleotide-binding</keyword>
<dbReference type="PROSITE" id="PS51447">
    <property type="entry name" value="FDX_ACB"/>
    <property type="match status" value="1"/>
</dbReference>
<dbReference type="InterPro" id="IPR005146">
    <property type="entry name" value="B3/B4_tRNA-bd"/>
</dbReference>
<evidence type="ECO:0000256" key="1">
    <source>
        <dbReference type="ARBA" id="ARBA00008653"/>
    </source>
</evidence>
<comment type="catalytic activity">
    <reaction evidence="10 11">
        <text>tRNA(Phe) + L-phenylalanine + ATP = L-phenylalanyl-tRNA(Phe) + AMP + diphosphate + H(+)</text>
        <dbReference type="Rhea" id="RHEA:19413"/>
        <dbReference type="Rhea" id="RHEA-COMP:9668"/>
        <dbReference type="Rhea" id="RHEA-COMP:9699"/>
        <dbReference type="ChEBI" id="CHEBI:15378"/>
        <dbReference type="ChEBI" id="CHEBI:30616"/>
        <dbReference type="ChEBI" id="CHEBI:33019"/>
        <dbReference type="ChEBI" id="CHEBI:58095"/>
        <dbReference type="ChEBI" id="CHEBI:78442"/>
        <dbReference type="ChEBI" id="CHEBI:78531"/>
        <dbReference type="ChEBI" id="CHEBI:456215"/>
        <dbReference type="EC" id="6.1.1.20"/>
    </reaction>
</comment>
<dbReference type="SUPFAM" id="SSF55681">
    <property type="entry name" value="Class II aaRS and biotin synthetases"/>
    <property type="match status" value="1"/>
</dbReference>
<dbReference type="InterPro" id="IPR036690">
    <property type="entry name" value="Fdx_antiC-bd_sf"/>
</dbReference>
<feature type="binding site" evidence="11">
    <location>
        <position position="352"/>
    </location>
    <ligand>
        <name>Mg(2+)</name>
        <dbReference type="ChEBI" id="CHEBI:18420"/>
        <note>shared with alpha subunit</note>
    </ligand>
</feature>
<feature type="binding site" evidence="11">
    <location>
        <position position="343"/>
    </location>
    <ligand>
        <name>Mg(2+)</name>
        <dbReference type="ChEBI" id="CHEBI:18420"/>
        <note>shared with alpha subunit</note>
    </ligand>
</feature>
<sequence length="690" mass="76510">MKVPLSWVREFISFDLPIEAVVNYLTMTGLEVDSCISEGDDHILEISLTPNLNYCSSIYGVARELAAVLNKQLNEQAVSLLENGSQTTDSLASITVACPEACPRYMARMITGIRIAPSPVWLQNRLTASGIRTINNVVDITNYILHEFGHPLHAFDYDKIAGGKIHVRQAEEGEVFLSLDEIQRTLPASAILVCDMGKPIAIGGVIGGANTEVTNATVNVLLESAYFHPTNIRKTSKAIGLQTESSKRFERGSDPNQLLASLDRAAQLICKLAGGEITRGAIDVSTTIFSPKAISCRISRTRQVLGDARAASEAESIFTRLNFKTVHTDKETLLVTVPTYRVDITSEIDLIEEVARLYGYNNIQKGKGKYTYTSLPHNTTFLFERETRHHLLEEGLQELLTCDLIGPALLGKVYGDLEEEDSFVRIINPTSTDQSILRTSLLPALLQVVKDNIDRQNHSLSGFEMGRIHYVEKGKYLETPMAAVLLTGKKASSHWSSSPSPVDFYDIKGLIENVLRKANVEDARFIRSGNKTFHPGRQCNINIHNHDIGIIGEVHPDLLARCDINQPVFFAEISLTALMATPKGSCMMTSLPSYPGSERDWTITLDERLPIQTLFDSIASVNSPLLAKVFLKYIYRDKKIGEGKKNVTFSFFYRDVKSTVSQEKVDLEHSKMIAEVLQKIGIKAEDSIDS</sequence>
<evidence type="ECO:0000256" key="8">
    <source>
        <dbReference type="ARBA" id="ARBA00022917"/>
    </source>
</evidence>
<comment type="cofactor">
    <cofactor evidence="11">
        <name>Mg(2+)</name>
        <dbReference type="ChEBI" id="CHEBI:18420"/>
    </cofactor>
    <text evidence="11">Binds 2 magnesium ions per tetramer.</text>
</comment>
<dbReference type="InterPro" id="IPR005147">
    <property type="entry name" value="tRNA_synthase_B5-dom"/>
</dbReference>
<dbReference type="InterPro" id="IPR041616">
    <property type="entry name" value="PheRS_beta_core"/>
</dbReference>
<dbReference type="Pfam" id="PF03484">
    <property type="entry name" value="B5"/>
    <property type="match status" value="1"/>
</dbReference>
<dbReference type="Gene3D" id="3.50.40.10">
    <property type="entry name" value="Phenylalanyl-trna Synthetase, Chain B, domain 3"/>
    <property type="match status" value="1"/>
</dbReference>
<keyword evidence="6 11" id="KW-0067">ATP-binding</keyword>
<evidence type="ECO:0000259" key="12">
    <source>
        <dbReference type="PROSITE" id="PS51447"/>
    </source>
</evidence>
<comment type="subunit">
    <text evidence="2 11">Tetramer of two alpha and two beta subunits.</text>
</comment>
<evidence type="ECO:0000256" key="9">
    <source>
        <dbReference type="ARBA" id="ARBA00023146"/>
    </source>
</evidence>
<organism evidence="14 15">
    <name type="scientific">Simkania negevensis</name>
    <dbReference type="NCBI Taxonomy" id="83561"/>
    <lineage>
        <taxon>Bacteria</taxon>
        <taxon>Pseudomonadati</taxon>
        <taxon>Chlamydiota</taxon>
        <taxon>Chlamydiia</taxon>
        <taxon>Parachlamydiales</taxon>
        <taxon>Simkaniaceae</taxon>
        <taxon>Simkania</taxon>
    </lineage>
</organism>
<dbReference type="Pfam" id="PF03147">
    <property type="entry name" value="FDX-ACB"/>
    <property type="match status" value="1"/>
</dbReference>
<dbReference type="PANTHER" id="PTHR10947:SF0">
    <property type="entry name" value="PHENYLALANINE--TRNA LIGASE BETA SUBUNIT"/>
    <property type="match status" value="1"/>
</dbReference>
<dbReference type="SUPFAM" id="SSF46955">
    <property type="entry name" value="Putative DNA-binding domain"/>
    <property type="match status" value="2"/>
</dbReference>
<feature type="binding site" evidence="11">
    <location>
        <position position="353"/>
    </location>
    <ligand>
        <name>Mg(2+)</name>
        <dbReference type="ChEBI" id="CHEBI:18420"/>
        <note>shared with alpha subunit</note>
    </ligand>
</feature>
<feature type="binding site" evidence="11">
    <location>
        <position position="349"/>
    </location>
    <ligand>
        <name>Mg(2+)</name>
        <dbReference type="ChEBI" id="CHEBI:18420"/>
        <note>shared with alpha subunit</note>
    </ligand>
</feature>
<dbReference type="PANTHER" id="PTHR10947">
    <property type="entry name" value="PHENYLALANYL-TRNA SYNTHETASE BETA CHAIN AND LEUCINE-RICH REPEAT-CONTAINING PROTEIN 47"/>
    <property type="match status" value="1"/>
</dbReference>
<evidence type="ECO:0000313" key="15">
    <source>
        <dbReference type="Proteomes" id="UP000722121"/>
    </source>
</evidence>
<dbReference type="NCBIfam" id="TIGR00472">
    <property type="entry name" value="pheT_bact"/>
    <property type="match status" value="1"/>
</dbReference>
<dbReference type="InterPro" id="IPR045864">
    <property type="entry name" value="aa-tRNA-synth_II/BPL/LPL"/>
</dbReference>
<dbReference type="Pfam" id="PF03483">
    <property type="entry name" value="B3_4"/>
    <property type="match status" value="1"/>
</dbReference>
<evidence type="ECO:0000256" key="5">
    <source>
        <dbReference type="ARBA" id="ARBA00022741"/>
    </source>
</evidence>
<keyword evidence="9 11" id="KW-0030">Aminoacyl-tRNA synthetase</keyword>
<evidence type="ECO:0000256" key="6">
    <source>
        <dbReference type="ARBA" id="ARBA00022840"/>
    </source>
</evidence>
<keyword evidence="4 11" id="KW-0479">Metal-binding</keyword>
<dbReference type="SMART" id="SM00874">
    <property type="entry name" value="B5"/>
    <property type="match status" value="1"/>
</dbReference>
<keyword evidence="3 11" id="KW-0436">Ligase</keyword>
<dbReference type="Gene3D" id="3.30.70.380">
    <property type="entry name" value="Ferrodoxin-fold anticodon-binding domain"/>
    <property type="match status" value="1"/>
</dbReference>
<feature type="domain" description="FDX-ACB" evidence="12">
    <location>
        <begin position="592"/>
        <end position="685"/>
    </location>
</feature>
<comment type="subcellular location">
    <subcellularLocation>
        <location evidence="11">Cytoplasm</location>
    </subcellularLocation>
</comment>
<gene>
    <name evidence="11" type="primary">pheT</name>
    <name evidence="14" type="ORF">JYU14_00390</name>
</gene>
<reference evidence="14 15" key="1">
    <citation type="submission" date="2021-02" db="EMBL/GenBank/DDBJ databases">
        <title>Activity-based single-cell genomes from oceanic crustal fluid captures similar information to metagenomic and metatranscriptomic surveys with orders of magnitude less sampling.</title>
        <authorList>
            <person name="D'Angelo T.S."/>
            <person name="Orcutt B.N."/>
        </authorList>
    </citation>
    <scope>NUCLEOTIDE SEQUENCE [LARGE SCALE GENOMIC DNA]</scope>
    <source>
        <strain evidence="14">AH-315-G07</strain>
    </source>
</reference>
<dbReference type="Gene3D" id="3.30.56.10">
    <property type="match status" value="2"/>
</dbReference>
<proteinExistence type="inferred from homology"/>
<comment type="similarity">
    <text evidence="1 11">Belongs to the phenylalanyl-tRNA synthetase beta subunit family. Type 1 subfamily.</text>
</comment>
<dbReference type="HAMAP" id="MF_00283">
    <property type="entry name" value="Phe_tRNA_synth_beta1"/>
    <property type="match status" value="1"/>
</dbReference>
<evidence type="ECO:0000256" key="10">
    <source>
        <dbReference type="ARBA" id="ARBA00049255"/>
    </source>
</evidence>
<name>A0ABS3APY3_9BACT</name>
<dbReference type="SMART" id="SM00896">
    <property type="entry name" value="FDX-ACB"/>
    <property type="match status" value="1"/>
</dbReference>
<evidence type="ECO:0000313" key="14">
    <source>
        <dbReference type="EMBL" id="MBN4066529.1"/>
    </source>
</evidence>
<dbReference type="SUPFAM" id="SSF54991">
    <property type="entry name" value="Anticodon-binding domain of PheRS"/>
    <property type="match status" value="1"/>
</dbReference>
<dbReference type="EC" id="6.1.1.20" evidence="11"/>
<evidence type="ECO:0000256" key="2">
    <source>
        <dbReference type="ARBA" id="ARBA00011209"/>
    </source>
</evidence>
<keyword evidence="11" id="KW-0963">Cytoplasm</keyword>
<evidence type="ECO:0000259" key="13">
    <source>
        <dbReference type="PROSITE" id="PS51483"/>
    </source>
</evidence>
<dbReference type="Pfam" id="PF17759">
    <property type="entry name" value="tRNA_synthFbeta"/>
    <property type="match status" value="1"/>
</dbReference>
<protein>
    <recommendedName>
        <fullName evidence="11">Phenylalanine--tRNA ligase beta subunit</fullName>
        <ecNumber evidence="11">6.1.1.20</ecNumber>
    </recommendedName>
    <alternativeName>
        <fullName evidence="11">Phenylalanyl-tRNA synthetase beta subunit</fullName>
        <shortName evidence="11">PheRS</shortName>
    </alternativeName>
</protein>
<evidence type="ECO:0000256" key="3">
    <source>
        <dbReference type="ARBA" id="ARBA00022598"/>
    </source>
</evidence>
<evidence type="ECO:0000256" key="11">
    <source>
        <dbReference type="HAMAP-Rule" id="MF_00283"/>
    </source>
</evidence>
<dbReference type="EMBL" id="JAFITR010000004">
    <property type="protein sequence ID" value="MBN4066529.1"/>
    <property type="molecule type" value="Genomic_DNA"/>
</dbReference>
<accession>A0ABS3APY3</accession>